<dbReference type="Pfam" id="PF19587">
    <property type="entry name" value="DUF6094"/>
    <property type="match status" value="1"/>
</dbReference>
<proteinExistence type="predicted"/>
<dbReference type="Gene3D" id="3.40.50.300">
    <property type="entry name" value="P-loop containing nucleotide triphosphate hydrolases"/>
    <property type="match status" value="2"/>
</dbReference>
<dbReference type="Proteomes" id="UP000050509">
    <property type="component" value="Unassembled WGS sequence"/>
</dbReference>
<dbReference type="InterPro" id="IPR002052">
    <property type="entry name" value="DNA_methylase_N6_adenine_CS"/>
</dbReference>
<dbReference type="SMART" id="SM00487">
    <property type="entry name" value="DEXDc"/>
    <property type="match status" value="1"/>
</dbReference>
<accession>A0A0P9DNH3</accession>
<reference evidence="2 3" key="1">
    <citation type="submission" date="2015-09" db="EMBL/GenBank/DDBJ databases">
        <title>Draft genome sequence of Kouleothrix aurantiaca JCM 19913.</title>
        <authorList>
            <person name="Hemp J."/>
        </authorList>
    </citation>
    <scope>NUCLEOTIDE SEQUENCE [LARGE SCALE GENOMIC DNA]</scope>
    <source>
        <strain evidence="2 3">COM-B</strain>
    </source>
</reference>
<dbReference type="PROSITE" id="PS00092">
    <property type="entry name" value="N6_MTASE"/>
    <property type="match status" value="1"/>
</dbReference>
<dbReference type="GO" id="GO:0008168">
    <property type="term" value="F:methyltransferase activity"/>
    <property type="evidence" value="ECO:0007669"/>
    <property type="project" value="InterPro"/>
</dbReference>
<evidence type="ECO:0000313" key="3">
    <source>
        <dbReference type="Proteomes" id="UP000050509"/>
    </source>
</evidence>
<dbReference type="InterPro" id="IPR046076">
    <property type="entry name" value="DUF6094"/>
</dbReference>
<feature type="domain" description="Helicase ATP-binding" evidence="1">
    <location>
        <begin position="419"/>
        <end position="954"/>
    </location>
</feature>
<organism evidence="2 3">
    <name type="scientific">Kouleothrix aurantiaca</name>
    <dbReference type="NCBI Taxonomy" id="186479"/>
    <lineage>
        <taxon>Bacteria</taxon>
        <taxon>Bacillati</taxon>
        <taxon>Chloroflexota</taxon>
        <taxon>Chloroflexia</taxon>
        <taxon>Chloroflexales</taxon>
        <taxon>Roseiflexineae</taxon>
        <taxon>Roseiflexaceae</taxon>
        <taxon>Kouleothrix</taxon>
    </lineage>
</organism>
<dbReference type="InterPro" id="IPR029063">
    <property type="entry name" value="SAM-dependent_MTases_sf"/>
</dbReference>
<dbReference type="GO" id="GO:0032259">
    <property type="term" value="P:methylation"/>
    <property type="evidence" value="ECO:0007669"/>
    <property type="project" value="InterPro"/>
</dbReference>
<dbReference type="SUPFAM" id="SSF52540">
    <property type="entry name" value="P-loop containing nucleoside triphosphate hydrolases"/>
    <property type="match status" value="2"/>
</dbReference>
<name>A0A0P9DNH3_9CHLR</name>
<dbReference type="SUPFAM" id="SSF53335">
    <property type="entry name" value="S-adenosyl-L-methionine-dependent methyltransferases"/>
    <property type="match status" value="1"/>
</dbReference>
<evidence type="ECO:0000313" key="2">
    <source>
        <dbReference type="EMBL" id="KPV55036.1"/>
    </source>
</evidence>
<evidence type="ECO:0000259" key="1">
    <source>
        <dbReference type="SMART" id="SM00487"/>
    </source>
</evidence>
<dbReference type="InterPro" id="IPR027417">
    <property type="entry name" value="P-loop_NTPase"/>
</dbReference>
<sequence>MARIESQALGGYYALPADHIGPIAALIDPSACGKLAIIDPCAADGAAVLGILDTWCDSTRITPNLFACELETERAETLRQAVNTTLGWHAGQYAVQGDAFRLTWKGGGHVLYLNPPYDTDAQTKRLEHRFLVRFTDVLMPGHGALLLVVPHYALAASAAHLATHYDSVSCFRFFPEAFEQFKQVVLVARRRESPLPNPDDWLLARIHTWAADAATIPTLAADPAPVLKLSGHLSTLEYWRMTPIDVHGYQAAMRVGMDASGGMKRYGLDQPMAALLGGQPYELAMPPRPGHIAQALSAGIMNGAVLRPDAGYLPDLLAKGVFERELVTVERKTNKEGETIGVVQVQQPSLRLCVLDIDNGRYYDVKPGTVPTAAEDLDTFTVADLLDRYQGAMGDVMARMCPAIHPINDPSARLPLPALARTPYRAQLDAISATLKLLGRGIHPFVIGEVGTGKSTIALAVIAALQSHHVATVRSALSQQGHAADVRPVQRALVLCPPHLLEGWRDQMRAVVPGAGVVIIQSISDVHADVPSPNPDAPGAGLTFFILSREAAKLSHGVAAARTAQQTCPRCGAFVVTVDSVLAKERRRCTHQPMQPANTPARIATDLAVLLTPAAPMNARVQHYAPQRLLRASANRVFARLADLPKEDQLAAYQALWDRRWRGIAASFESSPLGALAQRITAYIAKTYRKASDSVLEELILMLGMLLFSAGDAAHAALVAHVRTLYLLTTADASPYGKAARVRNALREVIALLPPDAPMQQAVIRELQALNLDKNTYPSLTASNPWDKLTKTIARLHADLRGEGPVALEWGDYAIRITNTLRWRDHVAGPRAVEYALELLSKHATWNAGAVCNEPLYSAVPTPRRYSIAKYITRHAPNRFDLLVLDEGHEFAGDGSAQEIAAHRLSELGKPTLLLTGSLMNGYASGLFRNLWALSRRFRTEFRRDEVTNFVTRYGYRKVLSEAEDDQPAAVASYGATTDRRDADMRVIRTLGEAPGVLPLLLLQHLLPIAVTIQKSDLDDALPPATPEIITIPADRANFTDTVLRTRGRALLTATARQIGQDSFSGLAGKLFGALGQLPSFYDRATQDTGNGVASQATQRWDVRYPESIGAGLVTSADLFSADTILPKEQWMLDTLTQELDEGRNILIYITHANLAERLRRLIAEQLGVEAVILTANAASTQKREAWINQKVITPGKRIMIANPVTVQTGLNNLVHFATVLWMENPNCNAIVFRQANGRVHRIGQTKAVRIFVPVYGDTAQTLAQELLTRKIMASEQVDGADVQASLEAAGAGEREAIDTLELGRAIYAMMTKRAA</sequence>
<dbReference type="Gene3D" id="3.40.50.150">
    <property type="entry name" value="Vaccinia Virus protein VP39"/>
    <property type="match status" value="1"/>
</dbReference>
<comment type="caution">
    <text evidence="2">The sequence shown here is derived from an EMBL/GenBank/DDBJ whole genome shotgun (WGS) entry which is preliminary data.</text>
</comment>
<dbReference type="EMBL" id="LJCR01000001">
    <property type="protein sequence ID" value="KPV55036.1"/>
    <property type="molecule type" value="Genomic_DNA"/>
</dbReference>
<keyword evidence="3" id="KW-1185">Reference proteome</keyword>
<protein>
    <recommendedName>
        <fullName evidence="1">Helicase ATP-binding domain-containing protein</fullName>
    </recommendedName>
</protein>
<gene>
    <name evidence="2" type="ORF">SE17_00080</name>
</gene>
<dbReference type="InterPro" id="IPR014001">
    <property type="entry name" value="Helicase_ATP-bd"/>
</dbReference>
<dbReference type="GO" id="GO:0003676">
    <property type="term" value="F:nucleic acid binding"/>
    <property type="evidence" value="ECO:0007669"/>
    <property type="project" value="InterPro"/>
</dbReference>